<dbReference type="RefSeq" id="WP_005485597.1">
    <property type="nucleotide sequence ID" value="NZ_KB405096.1"/>
</dbReference>
<evidence type="ECO:0000256" key="3">
    <source>
        <dbReference type="HAMAP-Rule" id="MF_01830"/>
    </source>
</evidence>
<dbReference type="NCBIfam" id="NF003969">
    <property type="entry name" value="PRK05463.1"/>
    <property type="match status" value="1"/>
</dbReference>
<gene>
    <name evidence="5" type="ORF">SBD_7380</name>
</gene>
<name>M3FFM3_9ACTN</name>
<dbReference type="Pfam" id="PF07286">
    <property type="entry name" value="D-Glu_cyclase"/>
    <property type="match status" value="1"/>
</dbReference>
<evidence type="ECO:0000313" key="6">
    <source>
        <dbReference type="Proteomes" id="UP000030760"/>
    </source>
</evidence>
<dbReference type="Proteomes" id="UP000030760">
    <property type="component" value="Unassembled WGS sequence"/>
</dbReference>
<dbReference type="FunFam" id="3.30.2040.10:FF:000001">
    <property type="entry name" value="D-glutamate cyclase, mitochondrial"/>
    <property type="match status" value="1"/>
</dbReference>
<accession>M3FFM3</accession>
<dbReference type="AlphaFoldDB" id="M3FFM3"/>
<evidence type="ECO:0000256" key="4">
    <source>
        <dbReference type="SAM" id="MobiDB-lite"/>
    </source>
</evidence>
<dbReference type="SUPFAM" id="SSF160920">
    <property type="entry name" value="PSTPO5379-like"/>
    <property type="match status" value="1"/>
</dbReference>
<protein>
    <recommendedName>
        <fullName evidence="3">Putative hydro-lyase SBD_7380</fullName>
        <ecNumber evidence="3">4.2.1.-</ecNumber>
    </recommendedName>
</protein>
<proteinExistence type="inferred from homology"/>
<evidence type="ECO:0000256" key="1">
    <source>
        <dbReference type="ARBA" id="ARBA00007896"/>
    </source>
</evidence>
<dbReference type="HAMAP" id="MF_01830">
    <property type="entry name" value="Hydro_lyase"/>
    <property type="match status" value="1"/>
</dbReference>
<dbReference type="EMBL" id="KB405096">
    <property type="protein sequence ID" value="EMF51675.1"/>
    <property type="molecule type" value="Genomic_DNA"/>
</dbReference>
<evidence type="ECO:0000256" key="2">
    <source>
        <dbReference type="ARBA" id="ARBA00023239"/>
    </source>
</evidence>
<dbReference type="Gene3D" id="3.40.1640.10">
    <property type="entry name" value="PSTPO5379-like"/>
    <property type="match status" value="1"/>
</dbReference>
<dbReference type="GO" id="GO:0016829">
    <property type="term" value="F:lyase activity"/>
    <property type="evidence" value="ECO:0007669"/>
    <property type="project" value="UniProtKB-KW"/>
</dbReference>
<organism evidence="5 6">
    <name type="scientific">Streptomyces bottropensis ATCC 25435</name>
    <dbReference type="NCBI Taxonomy" id="1054862"/>
    <lineage>
        <taxon>Bacteria</taxon>
        <taxon>Bacillati</taxon>
        <taxon>Actinomycetota</taxon>
        <taxon>Actinomycetes</taxon>
        <taxon>Kitasatosporales</taxon>
        <taxon>Streptomycetaceae</taxon>
        <taxon>Streptomyces</taxon>
    </lineage>
</organism>
<dbReference type="PANTHER" id="PTHR32022:SF10">
    <property type="entry name" value="D-GLUTAMATE CYCLASE, MITOCHONDRIAL"/>
    <property type="match status" value="1"/>
</dbReference>
<dbReference type="Gene3D" id="3.30.2040.10">
    <property type="entry name" value="PSTPO5379-like domain"/>
    <property type="match status" value="1"/>
</dbReference>
<dbReference type="PANTHER" id="PTHR32022">
    <property type="entry name" value="D-GLUTAMATE CYCLASE, MITOCHONDRIAL"/>
    <property type="match status" value="1"/>
</dbReference>
<reference evidence="6" key="1">
    <citation type="journal article" date="2013" name="Genome Announc.">
        <title>Draft Genome Sequence of Streptomyces bottropensis ATCC 25435, a Bottromycin-Producing Actinomycete.</title>
        <authorList>
            <person name="Zhang H."/>
            <person name="Zhou W."/>
            <person name="Zhuang Y."/>
            <person name="Liang X."/>
            <person name="Liu T."/>
        </authorList>
    </citation>
    <scope>NUCLEOTIDE SEQUENCE [LARGE SCALE GENOMIC DNA]</scope>
    <source>
        <strain evidence="6">ATCC 25435</strain>
    </source>
</reference>
<dbReference type="PIRSF" id="PIRSF029755">
    <property type="entry name" value="UCP029755"/>
    <property type="match status" value="1"/>
</dbReference>
<dbReference type="GeneID" id="96267272"/>
<sequence>MNPMTTGDRPAARTPQNRTTATAPHDPPLTSVDPHAHAWTPEKARARFRSGVAGSTAGVAAGHTQANLISVPADWAYDMLLFCQRNPKPCPVLDVTDAGAWTTPLAPGADLRTDLPRYRVWEHGELVAEPTDVVDVWREDLVSFLIGCSFTFESALTGAGVPMRHIEQGRNVSMYVTDRRCRPAGRMRGPMVVSMRPVPPEHLATAIRESSLLPAVHGGPVHCGDPAGLGIADLSRPDFGDPVDAEPDDIPVFWACGVTPQAAVTASRPPFAITHAPGQMFLTDARDEQYRVL</sequence>
<comment type="similarity">
    <text evidence="1 3">Belongs to the D-glutamate cyclase family.</text>
</comment>
<keyword evidence="2 3" id="KW-0456">Lyase</keyword>
<dbReference type="EC" id="4.2.1.-" evidence="3"/>
<dbReference type="InterPro" id="IPR038021">
    <property type="entry name" value="Putative_hydro-lyase"/>
</dbReference>
<evidence type="ECO:0000313" key="5">
    <source>
        <dbReference type="EMBL" id="EMF51675.1"/>
    </source>
</evidence>
<feature type="region of interest" description="Disordered" evidence="4">
    <location>
        <begin position="1"/>
        <end position="35"/>
    </location>
</feature>
<dbReference type="InterPro" id="IPR009906">
    <property type="entry name" value="D-Glu_cyclase"/>
</dbReference>
<dbReference type="InterPro" id="IPR016938">
    <property type="entry name" value="UPF0317"/>
</dbReference>